<evidence type="ECO:0000259" key="15">
    <source>
        <dbReference type="PROSITE" id="PS51198"/>
    </source>
</evidence>
<dbReference type="PANTHER" id="PTHR11070">
    <property type="entry name" value="UVRD / RECB / PCRA DNA HELICASE FAMILY MEMBER"/>
    <property type="match status" value="1"/>
</dbReference>
<evidence type="ECO:0000256" key="8">
    <source>
        <dbReference type="ARBA" id="ARBA00023125"/>
    </source>
</evidence>
<dbReference type="RefSeq" id="WP_035353954.1">
    <property type="nucleotide sequence ID" value="NZ_JRUN01000014.1"/>
</dbReference>
<dbReference type="InterPro" id="IPR011335">
    <property type="entry name" value="Restrct_endonuc-II-like"/>
</dbReference>
<dbReference type="PROSITE" id="PS51217">
    <property type="entry name" value="UVRD_HELICASE_CTER"/>
    <property type="match status" value="1"/>
</dbReference>
<comment type="catalytic activity">
    <reaction evidence="11 13">
        <text>Couples ATP hydrolysis with the unwinding of duplex DNA by translocating in the 3'-5' direction.</text>
        <dbReference type="EC" id="5.6.2.4"/>
    </reaction>
</comment>
<dbReference type="PROSITE" id="PS51198">
    <property type="entry name" value="UVRD_HELICASE_ATP_BIND"/>
    <property type="match status" value="1"/>
</dbReference>
<dbReference type="Pfam" id="PF12705">
    <property type="entry name" value="PDDEXK_1"/>
    <property type="match status" value="1"/>
</dbReference>
<keyword evidence="6 13" id="KW-0269">Exonuclease</keyword>
<comment type="catalytic activity">
    <reaction evidence="12 13">
        <text>ATP + H2O = ADP + phosphate + H(+)</text>
        <dbReference type="Rhea" id="RHEA:13065"/>
        <dbReference type="ChEBI" id="CHEBI:15377"/>
        <dbReference type="ChEBI" id="CHEBI:15378"/>
        <dbReference type="ChEBI" id="CHEBI:30616"/>
        <dbReference type="ChEBI" id="CHEBI:43474"/>
        <dbReference type="ChEBI" id="CHEBI:456216"/>
        <dbReference type="EC" id="5.6.2.4"/>
    </reaction>
</comment>
<evidence type="ECO:0000256" key="10">
    <source>
        <dbReference type="ARBA" id="ARBA00023235"/>
    </source>
</evidence>
<dbReference type="GO" id="GO:0003690">
    <property type="term" value="F:double-stranded DNA binding"/>
    <property type="evidence" value="ECO:0007669"/>
    <property type="project" value="UniProtKB-UniRule"/>
</dbReference>
<dbReference type="Gene3D" id="3.40.50.300">
    <property type="entry name" value="P-loop containing nucleotide triphosphate hydrolases"/>
    <property type="match status" value="4"/>
</dbReference>
<evidence type="ECO:0000259" key="16">
    <source>
        <dbReference type="PROSITE" id="PS51217"/>
    </source>
</evidence>
<evidence type="ECO:0000256" key="7">
    <source>
        <dbReference type="ARBA" id="ARBA00022840"/>
    </source>
</evidence>
<dbReference type="STRING" id="363870.NG54_06540"/>
<dbReference type="Proteomes" id="UP000030588">
    <property type="component" value="Unassembled WGS sequence"/>
</dbReference>
<comment type="cofactor">
    <cofactor evidence="13">
        <name>Mg(2+)</name>
        <dbReference type="ChEBI" id="CHEBI:18420"/>
    </cofactor>
</comment>
<dbReference type="FunFam" id="3.40.50.300:FF:001196">
    <property type="entry name" value="ATP-dependent helicase/nuclease subunit A"/>
    <property type="match status" value="1"/>
</dbReference>
<dbReference type="OrthoDB" id="9810135at2"/>
<keyword evidence="8 13" id="KW-0238">DNA-binding</keyword>
<proteinExistence type="inferred from homology"/>
<keyword evidence="1 13" id="KW-0540">Nuclease</keyword>
<name>A0A0A6VE96_9BACI</name>
<dbReference type="EC" id="5.6.2.4" evidence="13"/>
<evidence type="ECO:0000256" key="11">
    <source>
        <dbReference type="ARBA" id="ARBA00034617"/>
    </source>
</evidence>
<feature type="domain" description="UvrD-like helicase C-terminal" evidence="16">
    <location>
        <begin position="527"/>
        <end position="815"/>
    </location>
</feature>
<dbReference type="InterPro" id="IPR011604">
    <property type="entry name" value="PDDEXK-like_dom_sf"/>
</dbReference>
<dbReference type="Gene3D" id="1.10.274.50">
    <property type="match status" value="1"/>
</dbReference>
<evidence type="ECO:0000256" key="2">
    <source>
        <dbReference type="ARBA" id="ARBA00022741"/>
    </source>
</evidence>
<dbReference type="Pfam" id="PF13361">
    <property type="entry name" value="UvrD_C"/>
    <property type="match status" value="1"/>
</dbReference>
<comment type="function">
    <text evidence="13">The heterodimer acts as both an ATP-dependent DNA helicase and an ATP-dependent, dual-direction single-stranded exonuclease. Recognizes the chi site generating a DNA molecule suitable for the initiation of homologous recombination. The AddA nuclease domain is required for chi fragment generation; this subunit has the helicase and 3' -&gt; 5' nuclease activities.</text>
</comment>
<evidence type="ECO:0000256" key="13">
    <source>
        <dbReference type="HAMAP-Rule" id="MF_01451"/>
    </source>
</evidence>
<dbReference type="PANTHER" id="PTHR11070:SF48">
    <property type="entry name" value="ATP-DEPENDENT HELICASE_NUCLEASE SUBUNIT A"/>
    <property type="match status" value="1"/>
</dbReference>
<dbReference type="SUPFAM" id="SSF52540">
    <property type="entry name" value="P-loop containing nucleoside triphosphate hydrolases"/>
    <property type="match status" value="1"/>
</dbReference>
<evidence type="ECO:0000256" key="14">
    <source>
        <dbReference type="PROSITE-ProRule" id="PRU00560"/>
    </source>
</evidence>
<dbReference type="InterPro" id="IPR027417">
    <property type="entry name" value="P-loop_NTPase"/>
</dbReference>
<dbReference type="Gene3D" id="3.90.320.10">
    <property type="match status" value="1"/>
</dbReference>
<evidence type="ECO:0000256" key="6">
    <source>
        <dbReference type="ARBA" id="ARBA00022839"/>
    </source>
</evidence>
<dbReference type="InterPro" id="IPR014152">
    <property type="entry name" value="AddA"/>
</dbReference>
<dbReference type="GO" id="GO:0008408">
    <property type="term" value="F:3'-5' exonuclease activity"/>
    <property type="evidence" value="ECO:0007669"/>
    <property type="project" value="UniProtKB-UniRule"/>
</dbReference>
<accession>A0A0A6VE96</accession>
<evidence type="ECO:0000256" key="5">
    <source>
        <dbReference type="ARBA" id="ARBA00022806"/>
    </source>
</evidence>
<dbReference type="InterPro" id="IPR038726">
    <property type="entry name" value="PDDEXK_AddAB-type"/>
</dbReference>
<keyword evidence="7 13" id="KW-0067">ATP-binding</keyword>
<organism evidence="17 18">
    <name type="scientific">Heyndrickxia ginsengihumi</name>
    <dbReference type="NCBI Taxonomy" id="363870"/>
    <lineage>
        <taxon>Bacteria</taxon>
        <taxon>Bacillati</taxon>
        <taxon>Bacillota</taxon>
        <taxon>Bacilli</taxon>
        <taxon>Bacillales</taxon>
        <taxon>Bacillaceae</taxon>
        <taxon>Heyndrickxia</taxon>
    </lineage>
</organism>
<dbReference type="EMBL" id="JRUN01000014">
    <property type="protein sequence ID" value="KHD85901.1"/>
    <property type="molecule type" value="Genomic_DNA"/>
</dbReference>
<evidence type="ECO:0000313" key="17">
    <source>
        <dbReference type="EMBL" id="KHD85901.1"/>
    </source>
</evidence>
<comment type="subunit">
    <text evidence="13">Heterodimer of AddA and AddB/RexB.</text>
</comment>
<protein>
    <recommendedName>
        <fullName evidence="13">ATP-dependent helicase/nuclease subunit A</fullName>
        <ecNumber evidence="13">3.1.-.-</ecNumber>
        <ecNumber evidence="13">5.6.2.4</ecNumber>
    </recommendedName>
    <alternativeName>
        <fullName evidence="13">ATP-dependent helicase/nuclease AddA</fullName>
    </alternativeName>
    <alternativeName>
        <fullName evidence="13">DNA 3'-5' helicase AddA</fullName>
    </alternativeName>
</protein>
<evidence type="ECO:0000313" key="18">
    <source>
        <dbReference type="Proteomes" id="UP000030588"/>
    </source>
</evidence>
<comment type="similarity">
    <text evidence="13">Belongs to the helicase family. AddA subfamily.</text>
</comment>
<dbReference type="InterPro" id="IPR014017">
    <property type="entry name" value="DNA_helicase_UvrD-like_C"/>
</dbReference>
<evidence type="ECO:0000256" key="3">
    <source>
        <dbReference type="ARBA" id="ARBA00022763"/>
    </source>
</evidence>
<keyword evidence="9 13" id="KW-0234">DNA repair</keyword>
<sequence length="1254" mass="145616">MKTAIPIKPVDATWTDDQWKAIMAKDQDILVAAAAGSGKTAVLVERIIQKILDEKAPLDIDQLLIVTFTNAAAAEMRHRIGEAIEKALMERQDSHHLRRQLGLLNKASISTLHSFCLEVIRKYYYLTNIDPGFRIADDTEAELLRDEVLDDLFEAEYGSEDPTSFYRVVDTFSNDRSDEQLQELIRKLYDFSRSHPDPIAWLDQLVEMYSVNENMDIDSLPFIDSIRNDVNLQLQGAKELLKEALHLAKQPGGPAPRTENYLNDIEIVDRLLKANEQSWNDLYTEINAWSFTRAKSCKGDDFIPDLVKAADDLRKSAKMMLEKLKEELFSRKPQYFLKDMEEMQPVIAALAELVKKFSYEYARLKMEKGLVDFSDLEHYCLEILLEKTSSNEIIPSEAAKSYQSQFKEVLVDEYQDVNMVQETIIQLITSGRGYDGNLFMVGDVKQSIYRFRLADPNLFLTKYQTFTTNGEQTGLRIDLSKNFRSRKEILYGTNYIFKQIMGSAVGEMSYDKQAELVKGASYPENKKFPIELAIIDQSDEDSNEEEAELSSDEGLDQIELEQSQLEARFLAQKIKELIQEKKEIYNPKIGASRPIQYKDIVILLRSMTWAPEIMEEFKKQGIPIYANLSTGYFDATEIAIMMSLLKVIDNPYQDIPIAVVLRSPIVGLDEEQLAEIRVHSKYGQYYEAVTKYIAEKSNDTDEKLYEKLSKFLEKLKEWRSIARQGALSELIWLLYRETGFYDFVGGLPGGKQRQANLRALYDRARQYEETSFRGLFRFLRFIERMQDRGDDLGVARSLSEQEDVVRLMTVHSSKGLEFPVVFLAGSARKFNIRDLNQAFLFDKDYGFACKYLNPEKRISYPSLPQLAFKRKKKLETLSEEMRVLYVALTRAKERLYIVGTVKNANKLLKKWENIRLHHSEWLLNDHLRVQANSFLDWIGPSIVRHRDADALYADGMAKVEQPCIEIYEDPSCWNIRILSKKEFLDVEQLEVEKENEWIEIVEQQKTSPIESEWKDEINDRLSWVYPYKSASVKRAKQSVSEIKRMYEIRDEASDSTIVRRMQKPIFNRPRFMQEKSITPAERGTAMHMVMQHISFDKLPTVESISALLERMEQQELLTKEQIEVISIEQIIQFFSTEIGLKLLTAEKVMREVPFSMSFPANELYPNERLDEEHVFIQGIFDCVIEEENGLILLDYKTDRIQDRFKGGLEEARPILEKRYKIQLDLYERALETILKKKVNGKFLYFFDGGYLLHV</sequence>
<evidence type="ECO:0000256" key="4">
    <source>
        <dbReference type="ARBA" id="ARBA00022801"/>
    </source>
</evidence>
<dbReference type="GO" id="GO:0005829">
    <property type="term" value="C:cytosol"/>
    <property type="evidence" value="ECO:0007669"/>
    <property type="project" value="TreeGrafter"/>
</dbReference>
<dbReference type="InterPro" id="IPR000212">
    <property type="entry name" value="DNA_helicase_UvrD/REP"/>
</dbReference>
<dbReference type="EC" id="3.1.-.-" evidence="13"/>
<keyword evidence="3 13" id="KW-0227">DNA damage</keyword>
<keyword evidence="2 13" id="KW-0547">Nucleotide-binding</keyword>
<reference evidence="17 18" key="1">
    <citation type="submission" date="2014-10" db="EMBL/GenBank/DDBJ databases">
        <title>Draft genome of phytase producing Bacillus ginsengihumi strain M2.11.</title>
        <authorList>
            <person name="Toymentseva A."/>
            <person name="Boulygina E.A."/>
            <person name="Kazakov S.V."/>
            <person name="Kayumov I."/>
            <person name="Suleimanova A.D."/>
            <person name="Mardanova A.M."/>
            <person name="Maria S.N."/>
            <person name="Sergey M.Y."/>
            <person name="Sharipova M.R."/>
        </authorList>
    </citation>
    <scope>NUCLEOTIDE SEQUENCE [LARGE SCALE GENOMIC DNA]</scope>
    <source>
        <strain evidence="17 18">M2.11</strain>
    </source>
</reference>
<feature type="binding site" evidence="14">
    <location>
        <begin position="33"/>
        <end position="40"/>
    </location>
    <ligand>
        <name>ATP</name>
        <dbReference type="ChEBI" id="CHEBI:30616"/>
    </ligand>
</feature>
<dbReference type="Pfam" id="PF00580">
    <property type="entry name" value="UvrD-helicase"/>
    <property type="match status" value="1"/>
</dbReference>
<evidence type="ECO:0000256" key="9">
    <source>
        <dbReference type="ARBA" id="ARBA00023204"/>
    </source>
</evidence>
<dbReference type="GO" id="GO:0000724">
    <property type="term" value="P:double-strand break repair via homologous recombination"/>
    <property type="evidence" value="ECO:0007669"/>
    <property type="project" value="UniProtKB-UniRule"/>
</dbReference>
<dbReference type="SUPFAM" id="SSF52980">
    <property type="entry name" value="Restriction endonuclease-like"/>
    <property type="match status" value="1"/>
</dbReference>
<dbReference type="HAMAP" id="MF_01451">
    <property type="entry name" value="AddA"/>
    <property type="match status" value="1"/>
</dbReference>
<dbReference type="GO" id="GO:0033202">
    <property type="term" value="C:DNA helicase complex"/>
    <property type="evidence" value="ECO:0007669"/>
    <property type="project" value="TreeGrafter"/>
</dbReference>
<dbReference type="GO" id="GO:0005524">
    <property type="term" value="F:ATP binding"/>
    <property type="evidence" value="ECO:0007669"/>
    <property type="project" value="UniProtKB-UniRule"/>
</dbReference>
<keyword evidence="10 13" id="KW-0413">Isomerase</keyword>
<dbReference type="GO" id="GO:0043138">
    <property type="term" value="F:3'-5' DNA helicase activity"/>
    <property type="evidence" value="ECO:0007669"/>
    <property type="project" value="UniProtKB-UniRule"/>
</dbReference>
<keyword evidence="5 13" id="KW-0347">Helicase</keyword>
<evidence type="ECO:0000256" key="1">
    <source>
        <dbReference type="ARBA" id="ARBA00022722"/>
    </source>
</evidence>
<dbReference type="FunFam" id="3.40.50.300:FF:001236">
    <property type="entry name" value="ATP-dependent helicase/nuclease subunit A"/>
    <property type="match status" value="1"/>
</dbReference>
<evidence type="ECO:0000256" key="12">
    <source>
        <dbReference type="ARBA" id="ARBA00048988"/>
    </source>
</evidence>
<feature type="domain" description="UvrD-like helicase ATP-binding" evidence="15">
    <location>
        <begin position="12"/>
        <end position="486"/>
    </location>
</feature>
<dbReference type="InterPro" id="IPR014016">
    <property type="entry name" value="UvrD-like_ATP-bd"/>
</dbReference>
<gene>
    <name evidence="13" type="primary">addA</name>
    <name evidence="17" type="ORF">NG54_06540</name>
</gene>
<keyword evidence="4 13" id="KW-0378">Hydrolase</keyword>
<dbReference type="AlphaFoldDB" id="A0A0A6VE96"/>
<comment type="caution">
    <text evidence="17">The sequence shown here is derived from an EMBL/GenBank/DDBJ whole genome shotgun (WGS) entry which is preliminary data.</text>
</comment>
<dbReference type="GO" id="GO:0016887">
    <property type="term" value="F:ATP hydrolysis activity"/>
    <property type="evidence" value="ECO:0007669"/>
    <property type="project" value="RHEA"/>
</dbReference>
<dbReference type="NCBIfam" id="TIGR02785">
    <property type="entry name" value="addA_Gpos"/>
    <property type="match status" value="1"/>
</dbReference>